<dbReference type="PANTHER" id="PTHR43418:SF4">
    <property type="entry name" value="MULTIFUNCTIONAL TRYPTOPHAN BIOSYNTHESIS PROTEIN"/>
    <property type="match status" value="1"/>
</dbReference>
<dbReference type="Gene3D" id="3.40.50.880">
    <property type="match status" value="1"/>
</dbReference>
<dbReference type="CDD" id="cd01743">
    <property type="entry name" value="GATase1_Anthranilate_Synthase"/>
    <property type="match status" value="1"/>
</dbReference>
<dbReference type="RefSeq" id="WP_369314107.1">
    <property type="nucleotide sequence ID" value="NZ_JBEHZE010000001.1"/>
</dbReference>
<dbReference type="InterPro" id="IPR050472">
    <property type="entry name" value="Anth_synth/Amidotransfase"/>
</dbReference>
<dbReference type="PRINTS" id="PR00097">
    <property type="entry name" value="ANTSNTHASEII"/>
</dbReference>
<evidence type="ECO:0000313" key="4">
    <source>
        <dbReference type="Proteomes" id="UP001560685"/>
    </source>
</evidence>
<proteinExistence type="predicted"/>
<dbReference type="SUPFAM" id="SSF52317">
    <property type="entry name" value="Class I glutamine amidotransferase-like"/>
    <property type="match status" value="1"/>
</dbReference>
<dbReference type="Pfam" id="PF00117">
    <property type="entry name" value="GATase"/>
    <property type="match status" value="1"/>
</dbReference>
<keyword evidence="1" id="KW-0315">Glutamine amidotransferase</keyword>
<evidence type="ECO:0000256" key="1">
    <source>
        <dbReference type="ARBA" id="ARBA00022962"/>
    </source>
</evidence>
<evidence type="ECO:0000259" key="2">
    <source>
        <dbReference type="Pfam" id="PF00117"/>
    </source>
</evidence>
<protein>
    <submittedName>
        <fullName evidence="3">Aminodeoxychorismate/anthranilate synthase component II</fullName>
        <ecNumber evidence="3">4.1.3.27</ecNumber>
    </submittedName>
</protein>
<accession>A0ABV3Z5M3</accession>
<reference evidence="3 4" key="1">
    <citation type="submission" date="2024-05" db="EMBL/GenBank/DDBJ databases">
        <title>Three bacterial strains, DH-69, EH-24, and ECK-19 isolated from coastal sediments.</title>
        <authorList>
            <person name="Ye Y.-Q."/>
            <person name="Du Z.-J."/>
        </authorList>
    </citation>
    <scope>NUCLEOTIDE SEQUENCE [LARGE SCALE GENOMIC DNA]</scope>
    <source>
        <strain evidence="3 4">ECK-19</strain>
    </source>
</reference>
<feature type="domain" description="Glutamine amidotransferase" evidence="2">
    <location>
        <begin position="3"/>
        <end position="189"/>
    </location>
</feature>
<dbReference type="PANTHER" id="PTHR43418">
    <property type="entry name" value="MULTIFUNCTIONAL TRYPTOPHAN BIOSYNTHESIS PROTEIN-RELATED"/>
    <property type="match status" value="1"/>
</dbReference>
<organism evidence="3 4">
    <name type="scientific">Hyphococcus lacteus</name>
    <dbReference type="NCBI Taxonomy" id="3143536"/>
    <lineage>
        <taxon>Bacteria</taxon>
        <taxon>Pseudomonadati</taxon>
        <taxon>Pseudomonadota</taxon>
        <taxon>Alphaproteobacteria</taxon>
        <taxon>Parvularculales</taxon>
        <taxon>Parvularculaceae</taxon>
        <taxon>Hyphococcus</taxon>
    </lineage>
</organism>
<dbReference type="InterPro" id="IPR029062">
    <property type="entry name" value="Class_I_gatase-like"/>
</dbReference>
<dbReference type="InterPro" id="IPR006221">
    <property type="entry name" value="TrpG/PapA_dom"/>
</dbReference>
<keyword evidence="4" id="KW-1185">Reference proteome</keyword>
<dbReference type="InterPro" id="IPR017926">
    <property type="entry name" value="GATASE"/>
</dbReference>
<dbReference type="GO" id="GO:0004049">
    <property type="term" value="F:anthranilate synthase activity"/>
    <property type="evidence" value="ECO:0007669"/>
    <property type="project" value="UniProtKB-EC"/>
</dbReference>
<dbReference type="EC" id="4.1.3.27" evidence="3"/>
<dbReference type="EMBL" id="JBEHZE010000001">
    <property type="protein sequence ID" value="MEX6634116.1"/>
    <property type="molecule type" value="Genomic_DNA"/>
</dbReference>
<sequence length="193" mass="20486">MILLIDNYDSFTFNLVHLIGELGEDTKVVRNDALTAHEALALGAEAIVLSPGPCTPNEAGICLDLVDAAKETGTPIFGVCLGMQSIAQSFGGVIKRAGKLMHGKTCDIAHQGDGVFAGLPSPFTAVRYHSLVAERTSLSNELTITARAGDDDEIMAVAHRSLPIAGVQFHPESIATEHGARMFSNFLTEVRAK</sequence>
<name>A0ABV3Z5M3_9PROT</name>
<dbReference type="PRINTS" id="PR00096">
    <property type="entry name" value="GATASE"/>
</dbReference>
<comment type="caution">
    <text evidence="3">The sequence shown here is derived from an EMBL/GenBank/DDBJ whole genome shotgun (WGS) entry which is preliminary data.</text>
</comment>
<gene>
    <name evidence="3" type="ORF">ABFZ84_11225</name>
</gene>
<dbReference type="Proteomes" id="UP001560685">
    <property type="component" value="Unassembled WGS sequence"/>
</dbReference>
<dbReference type="PROSITE" id="PS51273">
    <property type="entry name" value="GATASE_TYPE_1"/>
    <property type="match status" value="1"/>
</dbReference>
<dbReference type="PRINTS" id="PR00099">
    <property type="entry name" value="CPSGATASE"/>
</dbReference>
<keyword evidence="3" id="KW-0456">Lyase</keyword>
<evidence type="ECO:0000313" key="3">
    <source>
        <dbReference type="EMBL" id="MEX6634116.1"/>
    </source>
</evidence>
<dbReference type="NCBIfam" id="TIGR00566">
    <property type="entry name" value="trpG_papA"/>
    <property type="match status" value="1"/>
</dbReference>